<dbReference type="AlphaFoldDB" id="A0A423X3I0"/>
<comment type="caution">
    <text evidence="3">The sequence shown here is derived from an EMBL/GenBank/DDBJ whole genome shotgun (WGS) entry which is preliminary data.</text>
</comment>
<dbReference type="Gene3D" id="2.160.20.10">
    <property type="entry name" value="Single-stranded right-handed beta-helix, Pectin lyase-like"/>
    <property type="match status" value="2"/>
</dbReference>
<proteinExistence type="predicted"/>
<dbReference type="SUPFAM" id="SSF51126">
    <property type="entry name" value="Pectin lyase-like"/>
    <property type="match status" value="2"/>
</dbReference>
<dbReference type="STRING" id="356882.A0A423X3I0"/>
<dbReference type="Pfam" id="PF12708">
    <property type="entry name" value="Pect-lyase_RHGA_epim"/>
    <property type="match status" value="1"/>
</dbReference>
<dbReference type="InterPro" id="IPR039279">
    <property type="entry name" value="QRT3-like"/>
</dbReference>
<feature type="domain" description="Rhamnogalacturonase A/B/Epimerase-like pectate lyase" evidence="2">
    <location>
        <begin position="43"/>
        <end position="270"/>
    </location>
</feature>
<evidence type="ECO:0000256" key="1">
    <source>
        <dbReference type="SAM" id="SignalP"/>
    </source>
</evidence>
<dbReference type="GO" id="GO:0004650">
    <property type="term" value="F:polygalacturonase activity"/>
    <property type="evidence" value="ECO:0007669"/>
    <property type="project" value="InterPro"/>
</dbReference>
<evidence type="ECO:0000259" key="2">
    <source>
        <dbReference type="Pfam" id="PF12708"/>
    </source>
</evidence>
<organism evidence="3 4">
    <name type="scientific">Cytospora schulzeri</name>
    <dbReference type="NCBI Taxonomy" id="448051"/>
    <lineage>
        <taxon>Eukaryota</taxon>
        <taxon>Fungi</taxon>
        <taxon>Dikarya</taxon>
        <taxon>Ascomycota</taxon>
        <taxon>Pezizomycotina</taxon>
        <taxon>Sordariomycetes</taxon>
        <taxon>Sordariomycetidae</taxon>
        <taxon>Diaporthales</taxon>
        <taxon>Cytosporaceae</taxon>
        <taxon>Cytospora</taxon>
    </lineage>
</organism>
<dbReference type="PANTHER" id="PTHR33928">
    <property type="entry name" value="POLYGALACTURONASE QRT3"/>
    <property type="match status" value="1"/>
</dbReference>
<dbReference type="Proteomes" id="UP000283895">
    <property type="component" value="Unassembled WGS sequence"/>
</dbReference>
<dbReference type="EMBL" id="LKEA01000003">
    <property type="protein sequence ID" value="ROW10464.1"/>
    <property type="molecule type" value="Genomic_DNA"/>
</dbReference>
<evidence type="ECO:0000313" key="3">
    <source>
        <dbReference type="EMBL" id="ROW10464.1"/>
    </source>
</evidence>
<sequence length="792" mass="86605">MRAWVHGLLWAYLLRAAAAIYWMELLPHQGKASFNSDPTYQVFRSVRDFGARGDGITDDTEAINAAISSGNRCGFDGKCVATTTTPATVYFPAGTYLVTSSILDYYYTQLVGDPTSMPTIKGSANFTAVSGTSMIIDADKYGTDGSLSYGATNVFFHQIRNLVIDTTDVPGEVYGIHWPSSQATTMQNVVFKLSEKPGNKHTGVFMEEGSGGFLGDLVFYGGQYGAQFGNQQYTTRNLTFINCETAILQSWDWFWVYKDITIVNCDVGINMTAPTTGSAVLLDSFFFNTSLGIVNERSLSDPGTMPGEGTLVMENVGFSKVDLIYQGSNATLSGAQGSNGTFITGKILGNVYTPDGPEFTFDGPNDWFPSPTSLKKNSKYYARPKPQYADTPASLILSPRVFGARGDGINDDTAALTVFFQYVSQYFSQGVAGLVDAGYYKVTDTVYIPPNTRIFGEALSSVIMGSGPKFSDMKNPRPVVQVGRPGETGYIEWSDMMVSTQGATSGAVLIEYNLGACSDCEEPSGMWDVHIRVGGFAGSQLQVADCPTTPHQNNVINPNCIAAYMGMHITRPANNLYIENHWFWVADHDIEDINSTQITVYGGRGLLIESEAGRIWTVGSGVEHWTLYQYQLINTQNVWMGQIQTETPYYQPNPPAPYPFNDINATLHDPDFSSDCATLDHSPITGANITAPCEMAWGLRIINSSDVAIYGAGHYSFFNNYNTTCSDGPYGGTMKCQSRIVWIEDTDASENVVLYDLNTIGSISMMTHNGTDVALWKDNWNVFGESIPLFKP</sequence>
<dbReference type="CDD" id="cd23668">
    <property type="entry name" value="GH55_beta13glucanase-like"/>
    <property type="match status" value="1"/>
</dbReference>
<accession>A0A423X3I0</accession>
<name>A0A423X3I0_9PEZI</name>
<reference evidence="3 4" key="1">
    <citation type="submission" date="2015-09" db="EMBL/GenBank/DDBJ databases">
        <title>Host preference determinants of Valsa canker pathogens revealed by comparative genomics.</title>
        <authorList>
            <person name="Yin Z."/>
            <person name="Huang L."/>
        </authorList>
    </citation>
    <scope>NUCLEOTIDE SEQUENCE [LARGE SCALE GENOMIC DNA]</scope>
    <source>
        <strain evidence="3 4">03-1</strain>
    </source>
</reference>
<dbReference type="OrthoDB" id="1046782at2759"/>
<dbReference type="InterPro" id="IPR011050">
    <property type="entry name" value="Pectin_lyase_fold/virulence"/>
</dbReference>
<keyword evidence="1" id="KW-0732">Signal</keyword>
<keyword evidence="4" id="KW-1185">Reference proteome</keyword>
<dbReference type="InterPro" id="IPR024535">
    <property type="entry name" value="RHGA/B-epi-like_pectate_lyase"/>
</dbReference>
<feature type="chain" id="PRO_5019571222" description="Rhamnogalacturonase A/B/Epimerase-like pectate lyase domain-containing protein" evidence="1">
    <location>
        <begin position="20"/>
        <end position="792"/>
    </location>
</feature>
<dbReference type="InterPro" id="IPR012334">
    <property type="entry name" value="Pectin_lyas_fold"/>
</dbReference>
<dbReference type="PANTHER" id="PTHR33928:SF2">
    <property type="entry name" value="PECTATE LYASE SUPERFAMILY PROTEIN DOMAIN-CONTAINING PROTEIN-RELATED"/>
    <property type="match status" value="1"/>
</dbReference>
<evidence type="ECO:0000313" key="4">
    <source>
        <dbReference type="Proteomes" id="UP000283895"/>
    </source>
</evidence>
<feature type="signal peptide" evidence="1">
    <location>
        <begin position="1"/>
        <end position="19"/>
    </location>
</feature>
<protein>
    <recommendedName>
        <fullName evidence="2">Rhamnogalacturonase A/B/Epimerase-like pectate lyase domain-containing protein</fullName>
    </recommendedName>
</protein>
<gene>
    <name evidence="3" type="ORF">VMCG_01842</name>
</gene>